<evidence type="ECO:0000259" key="2">
    <source>
        <dbReference type="PROSITE" id="PS51002"/>
    </source>
</evidence>
<feature type="transmembrane region" description="Helical" evidence="1">
    <location>
        <begin position="218"/>
        <end position="239"/>
    </location>
</feature>
<evidence type="ECO:0000313" key="5">
    <source>
        <dbReference type="Proteomes" id="UP000521676"/>
    </source>
</evidence>
<evidence type="ECO:0000313" key="4">
    <source>
        <dbReference type="EMBL" id="WJW66449.1"/>
    </source>
</evidence>
<gene>
    <name evidence="3" type="ORF">HXX08_01635</name>
    <name evidence="4" type="ORF">OZ401_002247</name>
</gene>
<keyword evidence="1" id="KW-0812">Transmembrane</keyword>
<dbReference type="RefSeq" id="WP_341468335.1">
    <property type="nucleotide sequence ID" value="NZ_CP128399.1"/>
</dbReference>
<feature type="transmembrane region" description="Helical" evidence="1">
    <location>
        <begin position="153"/>
        <end position="172"/>
    </location>
</feature>
<dbReference type="InterPro" id="IPR016174">
    <property type="entry name" value="Di-haem_cyt_TM"/>
</dbReference>
<dbReference type="EMBL" id="JACATZ010000001">
    <property type="protein sequence ID" value="NWJ44558.1"/>
    <property type="molecule type" value="Genomic_DNA"/>
</dbReference>
<dbReference type="Pfam" id="PF00033">
    <property type="entry name" value="Cytochrome_B"/>
    <property type="match status" value="1"/>
</dbReference>
<keyword evidence="1" id="KW-1133">Transmembrane helix</keyword>
<evidence type="ECO:0000313" key="3">
    <source>
        <dbReference type="EMBL" id="NWJ44558.1"/>
    </source>
</evidence>
<feature type="transmembrane region" description="Helical" evidence="1">
    <location>
        <begin position="69"/>
        <end position="94"/>
    </location>
</feature>
<dbReference type="InterPro" id="IPR027387">
    <property type="entry name" value="Cytb/b6-like_sf"/>
</dbReference>
<evidence type="ECO:0000313" key="6">
    <source>
        <dbReference type="Proteomes" id="UP001431572"/>
    </source>
</evidence>
<dbReference type="GO" id="GO:0022904">
    <property type="term" value="P:respiratory electron transport chain"/>
    <property type="evidence" value="ECO:0007669"/>
    <property type="project" value="InterPro"/>
</dbReference>
<protein>
    <submittedName>
        <fullName evidence="3">Cytochrome b N-terminal domain-containing protein</fullName>
    </submittedName>
</protein>
<dbReference type="PANTHER" id="PTHR19271">
    <property type="entry name" value="CYTOCHROME B"/>
    <property type="match status" value="1"/>
</dbReference>
<dbReference type="PANTHER" id="PTHR19271:SF16">
    <property type="entry name" value="CYTOCHROME B"/>
    <property type="match status" value="1"/>
</dbReference>
<dbReference type="EMBL" id="CP128399">
    <property type="protein sequence ID" value="WJW66449.1"/>
    <property type="molecule type" value="Genomic_DNA"/>
</dbReference>
<dbReference type="Proteomes" id="UP000521676">
    <property type="component" value="Unassembled WGS sequence"/>
</dbReference>
<keyword evidence="1" id="KW-0472">Membrane</keyword>
<reference evidence="3 5" key="1">
    <citation type="submission" date="2020-06" db="EMBL/GenBank/DDBJ databases">
        <title>Anoxygenic phototrophic Chloroflexota member uses a Type I reaction center.</title>
        <authorList>
            <person name="Tsuji J.M."/>
            <person name="Shaw N.A."/>
            <person name="Nagashima S."/>
            <person name="Venkiteswaran J."/>
            <person name="Schiff S.L."/>
            <person name="Hanada S."/>
            <person name="Tank M."/>
            <person name="Neufeld J.D."/>
        </authorList>
    </citation>
    <scope>NUCLEOTIDE SEQUENCE [LARGE SCALE GENOMIC DNA]</scope>
    <source>
        <strain evidence="3">L227-S17</strain>
    </source>
</reference>
<keyword evidence="6" id="KW-1185">Reference proteome</keyword>
<dbReference type="AlphaFoldDB" id="A0A8T7LRE0"/>
<dbReference type="PROSITE" id="PS51002">
    <property type="entry name" value="CYTB_NTER"/>
    <property type="match status" value="1"/>
</dbReference>
<dbReference type="GO" id="GO:0009055">
    <property type="term" value="F:electron transfer activity"/>
    <property type="evidence" value="ECO:0007669"/>
    <property type="project" value="InterPro"/>
</dbReference>
<dbReference type="Proteomes" id="UP001431572">
    <property type="component" value="Chromosome 1"/>
</dbReference>
<accession>A0A8T7LRE0</accession>
<sequence length="250" mass="28624">MATNKDSQKFVQNFLKGTEEFGSRVWKSIFRHSWPDSARTRSLATMSNVFLHLHPTTIRRASLKVTYTFCLGGLSFFFFLVLTVSGVLLMFYYVPSVTQAYQNIKDLETVVFAGQFLRNMHRWSAHAMVITVFLHMCRVFYTRAYRPPREFNWIVGVLLLVVTFLLSFSGYLLPWDQLAFWAVTVGTNIAKVTPFLGPEAQFLLIGGYEIGQNALIRFYTLHVIALPLIAAVLMAVHFWRVRKDGFSGGL</sequence>
<evidence type="ECO:0000256" key="1">
    <source>
        <dbReference type="SAM" id="Phobius"/>
    </source>
</evidence>
<feature type="transmembrane region" description="Helical" evidence="1">
    <location>
        <begin position="123"/>
        <end position="141"/>
    </location>
</feature>
<proteinExistence type="predicted"/>
<organism evidence="3 5">
    <name type="scientific">Candidatus Chlorohelix allophototropha</name>
    <dbReference type="NCBI Taxonomy" id="3003348"/>
    <lineage>
        <taxon>Bacteria</taxon>
        <taxon>Bacillati</taxon>
        <taxon>Chloroflexota</taxon>
        <taxon>Chloroflexia</taxon>
        <taxon>Candidatus Chloroheliales</taxon>
        <taxon>Candidatus Chloroheliaceae</taxon>
        <taxon>Candidatus Chlorohelix</taxon>
    </lineage>
</organism>
<dbReference type="NCBIfam" id="NF040969">
    <property type="entry name" value="cytb_ExtP"/>
    <property type="match status" value="1"/>
</dbReference>
<reference evidence="4" key="2">
    <citation type="journal article" date="2024" name="Nature">
        <title>Anoxygenic phototroph of the Chloroflexota uses a type I reaction centre.</title>
        <authorList>
            <person name="Tsuji J.M."/>
            <person name="Shaw N.A."/>
            <person name="Nagashima S."/>
            <person name="Venkiteswaran J.J."/>
            <person name="Schiff S.L."/>
            <person name="Watanabe T."/>
            <person name="Fukui M."/>
            <person name="Hanada S."/>
            <person name="Tank M."/>
            <person name="Neufeld J.D."/>
        </authorList>
    </citation>
    <scope>NUCLEOTIDE SEQUENCE</scope>
    <source>
        <strain evidence="4">L227-S17</strain>
    </source>
</reference>
<dbReference type="GO" id="GO:0016020">
    <property type="term" value="C:membrane"/>
    <property type="evidence" value="ECO:0007669"/>
    <property type="project" value="InterPro"/>
</dbReference>
<dbReference type="InterPro" id="IPR005797">
    <property type="entry name" value="Cyt_b/b6_N"/>
</dbReference>
<dbReference type="Gene3D" id="1.20.810.10">
    <property type="entry name" value="Cytochrome Bc1 Complex, Chain C"/>
    <property type="match status" value="1"/>
</dbReference>
<feature type="domain" description="Cytochrome b/b6 N-terminal region profile" evidence="2">
    <location>
        <begin position="31"/>
        <end position="250"/>
    </location>
</feature>
<dbReference type="SUPFAM" id="SSF81342">
    <property type="entry name" value="Transmembrane di-heme cytochromes"/>
    <property type="match status" value="1"/>
</dbReference>
<name>A0A8T7LRE0_9CHLR</name>
<dbReference type="GO" id="GO:0016491">
    <property type="term" value="F:oxidoreductase activity"/>
    <property type="evidence" value="ECO:0007669"/>
    <property type="project" value="InterPro"/>
</dbReference>